<gene>
    <name evidence="5" type="ORF">GCM10011390_19510</name>
</gene>
<protein>
    <submittedName>
        <fullName evidence="5">Sugar transferase</fullName>
    </submittedName>
</protein>
<evidence type="ECO:0000256" key="2">
    <source>
        <dbReference type="ARBA" id="ARBA00023169"/>
    </source>
</evidence>
<keyword evidence="2" id="KW-0270">Exopolysaccharide synthesis</keyword>
<dbReference type="InterPro" id="IPR003362">
    <property type="entry name" value="Bact_transf"/>
</dbReference>
<keyword evidence="5" id="KW-0808">Transferase</keyword>
<feature type="transmembrane region" description="Helical" evidence="3">
    <location>
        <begin position="12"/>
        <end position="32"/>
    </location>
</feature>
<comment type="similarity">
    <text evidence="1">Belongs to the bacterial sugar transferase family.</text>
</comment>
<dbReference type="EMBL" id="BMIQ01000002">
    <property type="protein sequence ID" value="GGE00782.1"/>
    <property type="molecule type" value="Genomic_DNA"/>
</dbReference>
<accession>A0A916ZJ59</accession>
<dbReference type="GO" id="GO:0000271">
    <property type="term" value="P:polysaccharide biosynthetic process"/>
    <property type="evidence" value="ECO:0007669"/>
    <property type="project" value="UniProtKB-KW"/>
</dbReference>
<dbReference type="RefSeq" id="WP_188908010.1">
    <property type="nucleotide sequence ID" value="NZ_BMIQ01000002.1"/>
</dbReference>
<keyword evidence="3" id="KW-1133">Transmembrane helix</keyword>
<evidence type="ECO:0000313" key="6">
    <source>
        <dbReference type="Proteomes" id="UP000644699"/>
    </source>
</evidence>
<dbReference type="PANTHER" id="PTHR30576">
    <property type="entry name" value="COLANIC BIOSYNTHESIS UDP-GLUCOSE LIPID CARRIER TRANSFERASE"/>
    <property type="match status" value="1"/>
</dbReference>
<dbReference type="GO" id="GO:0016780">
    <property type="term" value="F:phosphotransferase activity, for other substituted phosphate groups"/>
    <property type="evidence" value="ECO:0007669"/>
    <property type="project" value="TreeGrafter"/>
</dbReference>
<name>A0A916ZJ59_9HYPH</name>
<organism evidence="5 6">
    <name type="scientific">Aureimonas endophytica</name>
    <dbReference type="NCBI Taxonomy" id="2027858"/>
    <lineage>
        <taxon>Bacteria</taxon>
        <taxon>Pseudomonadati</taxon>
        <taxon>Pseudomonadota</taxon>
        <taxon>Alphaproteobacteria</taxon>
        <taxon>Hyphomicrobiales</taxon>
        <taxon>Aurantimonadaceae</taxon>
        <taxon>Aureimonas</taxon>
    </lineage>
</organism>
<feature type="domain" description="Bacterial sugar transferase" evidence="4">
    <location>
        <begin position="6"/>
        <end position="178"/>
    </location>
</feature>
<evidence type="ECO:0000313" key="5">
    <source>
        <dbReference type="EMBL" id="GGE00782.1"/>
    </source>
</evidence>
<evidence type="ECO:0000256" key="3">
    <source>
        <dbReference type="SAM" id="Phobius"/>
    </source>
</evidence>
<dbReference type="Pfam" id="PF02397">
    <property type="entry name" value="Bac_transf"/>
    <property type="match status" value="1"/>
</dbReference>
<proteinExistence type="inferred from homology"/>
<keyword evidence="3" id="KW-0812">Transmembrane</keyword>
<evidence type="ECO:0000256" key="1">
    <source>
        <dbReference type="ARBA" id="ARBA00006464"/>
    </source>
</evidence>
<keyword evidence="3" id="KW-0472">Membrane</keyword>
<keyword evidence="6" id="KW-1185">Reference proteome</keyword>
<reference evidence="5" key="1">
    <citation type="journal article" date="2014" name="Int. J. Syst. Evol. Microbiol.">
        <title>Complete genome sequence of Corynebacterium casei LMG S-19264T (=DSM 44701T), isolated from a smear-ripened cheese.</title>
        <authorList>
            <consortium name="US DOE Joint Genome Institute (JGI-PGF)"/>
            <person name="Walter F."/>
            <person name="Albersmeier A."/>
            <person name="Kalinowski J."/>
            <person name="Ruckert C."/>
        </authorList>
    </citation>
    <scope>NUCLEOTIDE SEQUENCE</scope>
    <source>
        <strain evidence="5">CGMCC 1.15367</strain>
    </source>
</reference>
<reference evidence="5" key="2">
    <citation type="submission" date="2020-09" db="EMBL/GenBank/DDBJ databases">
        <authorList>
            <person name="Sun Q."/>
            <person name="Zhou Y."/>
        </authorList>
    </citation>
    <scope>NUCLEOTIDE SEQUENCE</scope>
    <source>
        <strain evidence="5">CGMCC 1.15367</strain>
    </source>
</reference>
<evidence type="ECO:0000259" key="4">
    <source>
        <dbReference type="Pfam" id="PF02397"/>
    </source>
</evidence>
<sequence length="187" mass="20447">MSLALKRLLDIVASLFGLLVLGWLVLLFAWMIRRETPGPGIFRQERVGRNRVPFTCLKLRTMAAGTVSAATHDTPASAVTPLGEKLRRTKLDELPQLWNVLKGEMSLVGPRPSLPIQTELVAARSRRGVFALRPGITGLAQIEGVDMSTPERLAERDAHYLATRSFLGDLRIILATVFGAGQGDHVA</sequence>
<dbReference type="PANTHER" id="PTHR30576:SF10">
    <property type="entry name" value="SLL5057 PROTEIN"/>
    <property type="match status" value="1"/>
</dbReference>
<dbReference type="AlphaFoldDB" id="A0A916ZJ59"/>
<dbReference type="Proteomes" id="UP000644699">
    <property type="component" value="Unassembled WGS sequence"/>
</dbReference>
<comment type="caution">
    <text evidence="5">The sequence shown here is derived from an EMBL/GenBank/DDBJ whole genome shotgun (WGS) entry which is preliminary data.</text>
</comment>